<dbReference type="RefSeq" id="XP_009543397.1">
    <property type="nucleotide sequence ID" value="XM_009545102.1"/>
</dbReference>
<name>W4KCW3_HETIT</name>
<keyword evidence="2" id="KW-1185">Reference proteome</keyword>
<dbReference type="AlphaFoldDB" id="W4KCW3"/>
<dbReference type="Proteomes" id="UP000030671">
    <property type="component" value="Unassembled WGS sequence"/>
</dbReference>
<dbReference type="KEGG" id="hir:HETIRDRAFT_415395"/>
<sequence>MAFNVSKIVLNTSNALAFIGTCVTAQCLQSKMVTRLRLILARVHRELLFKLGPGSASFRYSHQPRNCLSGRLSLVHKDGSGYIRISPPHW</sequence>
<evidence type="ECO:0000313" key="1">
    <source>
        <dbReference type="EMBL" id="ETW83623.1"/>
    </source>
</evidence>
<protein>
    <submittedName>
        <fullName evidence="1">Uncharacterized protein</fullName>
    </submittedName>
</protein>
<organism evidence="1 2">
    <name type="scientific">Heterobasidion irregulare (strain TC 32-1)</name>
    <dbReference type="NCBI Taxonomy" id="747525"/>
    <lineage>
        <taxon>Eukaryota</taxon>
        <taxon>Fungi</taxon>
        <taxon>Dikarya</taxon>
        <taxon>Basidiomycota</taxon>
        <taxon>Agaricomycotina</taxon>
        <taxon>Agaricomycetes</taxon>
        <taxon>Russulales</taxon>
        <taxon>Bondarzewiaceae</taxon>
        <taxon>Heterobasidion</taxon>
        <taxon>Heterobasidion annosum species complex</taxon>
    </lineage>
</organism>
<accession>W4KCW3</accession>
<gene>
    <name evidence="1" type="ORF">HETIRDRAFT_415395</name>
</gene>
<reference evidence="1 2" key="1">
    <citation type="journal article" date="2012" name="New Phytol.">
        <title>Insight into trade-off between wood decay and parasitism from the genome of a fungal forest pathogen.</title>
        <authorList>
            <person name="Olson A."/>
            <person name="Aerts A."/>
            <person name="Asiegbu F."/>
            <person name="Belbahri L."/>
            <person name="Bouzid O."/>
            <person name="Broberg A."/>
            <person name="Canback B."/>
            <person name="Coutinho P.M."/>
            <person name="Cullen D."/>
            <person name="Dalman K."/>
            <person name="Deflorio G."/>
            <person name="van Diepen L.T."/>
            <person name="Dunand C."/>
            <person name="Duplessis S."/>
            <person name="Durling M."/>
            <person name="Gonthier P."/>
            <person name="Grimwood J."/>
            <person name="Fossdal C.G."/>
            <person name="Hansson D."/>
            <person name="Henrissat B."/>
            <person name="Hietala A."/>
            <person name="Himmelstrand K."/>
            <person name="Hoffmeister D."/>
            <person name="Hogberg N."/>
            <person name="James T.Y."/>
            <person name="Karlsson M."/>
            <person name="Kohler A."/>
            <person name="Kues U."/>
            <person name="Lee Y.H."/>
            <person name="Lin Y.C."/>
            <person name="Lind M."/>
            <person name="Lindquist E."/>
            <person name="Lombard V."/>
            <person name="Lucas S."/>
            <person name="Lunden K."/>
            <person name="Morin E."/>
            <person name="Murat C."/>
            <person name="Park J."/>
            <person name="Raffaello T."/>
            <person name="Rouze P."/>
            <person name="Salamov A."/>
            <person name="Schmutz J."/>
            <person name="Solheim H."/>
            <person name="Stahlberg J."/>
            <person name="Velez H."/>
            <person name="de Vries R.P."/>
            <person name="Wiebenga A."/>
            <person name="Woodward S."/>
            <person name="Yakovlev I."/>
            <person name="Garbelotto M."/>
            <person name="Martin F."/>
            <person name="Grigoriev I.V."/>
            <person name="Stenlid J."/>
        </authorList>
    </citation>
    <scope>NUCLEOTIDE SEQUENCE [LARGE SCALE GENOMIC DNA]</scope>
    <source>
        <strain evidence="1 2">TC 32-1</strain>
    </source>
</reference>
<dbReference type="GeneID" id="20673244"/>
<dbReference type="EMBL" id="KI925456">
    <property type="protein sequence ID" value="ETW83623.1"/>
    <property type="molecule type" value="Genomic_DNA"/>
</dbReference>
<dbReference type="InParanoid" id="W4KCW3"/>
<evidence type="ECO:0000313" key="2">
    <source>
        <dbReference type="Proteomes" id="UP000030671"/>
    </source>
</evidence>
<dbReference type="HOGENOM" id="CLU_2441126_0_0_1"/>
<proteinExistence type="predicted"/>